<keyword evidence="5 9" id="KW-0653">Protein transport</keyword>
<dbReference type="NCBIfam" id="NF011430">
    <property type="entry name" value="PRK14861.1"/>
    <property type="match status" value="1"/>
</dbReference>
<dbReference type="Pfam" id="PF02416">
    <property type="entry name" value="TatA_B_E"/>
    <property type="match status" value="1"/>
</dbReference>
<evidence type="ECO:0000256" key="9">
    <source>
        <dbReference type="HAMAP-Rule" id="MF_00236"/>
    </source>
</evidence>
<dbReference type="PANTHER" id="PTHR42982">
    <property type="entry name" value="SEC-INDEPENDENT PROTEIN TRANSLOCASE PROTEIN TATA"/>
    <property type="match status" value="1"/>
</dbReference>
<comment type="caution">
    <text evidence="11">The sequence shown here is derived from an EMBL/GenBank/DDBJ whole genome shotgun (WGS) entry which is preliminary data.</text>
</comment>
<feature type="region of interest" description="Disordered" evidence="10">
    <location>
        <begin position="42"/>
        <end position="103"/>
    </location>
</feature>
<evidence type="ECO:0000256" key="7">
    <source>
        <dbReference type="ARBA" id="ARBA00023010"/>
    </source>
</evidence>
<keyword evidence="6 9" id="KW-1133">Transmembrane helix</keyword>
<evidence type="ECO:0000256" key="6">
    <source>
        <dbReference type="ARBA" id="ARBA00022989"/>
    </source>
</evidence>
<comment type="subcellular location">
    <subcellularLocation>
        <location evidence="1 9">Cell membrane</location>
        <topology evidence="1 9">Single-pass membrane protein</topology>
    </subcellularLocation>
</comment>
<evidence type="ECO:0000256" key="3">
    <source>
        <dbReference type="ARBA" id="ARBA00022475"/>
    </source>
</evidence>
<dbReference type="PANTHER" id="PTHR42982:SF1">
    <property type="entry name" value="SEC-INDEPENDENT PROTEIN TRANSLOCASE PROTEIN TATA"/>
    <property type="match status" value="1"/>
</dbReference>
<evidence type="ECO:0000256" key="1">
    <source>
        <dbReference type="ARBA" id="ARBA00004162"/>
    </source>
</evidence>
<comment type="similarity">
    <text evidence="9">Belongs to the TatA/E family.</text>
</comment>
<comment type="subunit">
    <text evidence="9">Forms a complex with TatC.</text>
</comment>
<evidence type="ECO:0000256" key="8">
    <source>
        <dbReference type="ARBA" id="ARBA00023136"/>
    </source>
</evidence>
<evidence type="ECO:0000256" key="5">
    <source>
        <dbReference type="ARBA" id="ARBA00022927"/>
    </source>
</evidence>
<dbReference type="InterPro" id="IPR003369">
    <property type="entry name" value="TatA/B/E"/>
</dbReference>
<evidence type="ECO:0000313" key="11">
    <source>
        <dbReference type="EMBL" id="CAG7657797.1"/>
    </source>
</evidence>
<evidence type="ECO:0000313" key="12">
    <source>
        <dbReference type="Proteomes" id="UP000730618"/>
    </source>
</evidence>
<dbReference type="Proteomes" id="UP000730618">
    <property type="component" value="Unassembled WGS sequence"/>
</dbReference>
<keyword evidence="12" id="KW-1185">Reference proteome</keyword>
<proteinExistence type="inferred from homology"/>
<evidence type="ECO:0000256" key="10">
    <source>
        <dbReference type="SAM" id="MobiDB-lite"/>
    </source>
</evidence>
<comment type="function">
    <text evidence="9">Part of the twin-arginine translocation (Tat) system that transports large folded proteins containing a characteristic twin-arginine motif in their signal peptide across membranes. TatA could form the protein-conducting channel of the Tat system.</text>
</comment>
<keyword evidence="7 9" id="KW-0811">Translocation</keyword>
<gene>
    <name evidence="11" type="primary">tatA_3</name>
    <name evidence="9" type="synonym">tatA</name>
    <name evidence="11" type="ORF">PAECIP111802_06865</name>
</gene>
<dbReference type="NCBIfam" id="TIGR01411">
    <property type="entry name" value="tatAE"/>
    <property type="match status" value="1"/>
</dbReference>
<dbReference type="InterPro" id="IPR006312">
    <property type="entry name" value="TatA/E"/>
</dbReference>
<reference evidence="11 12" key="1">
    <citation type="submission" date="2021-06" db="EMBL/GenBank/DDBJ databases">
        <authorList>
            <person name="Criscuolo A."/>
        </authorList>
    </citation>
    <scope>NUCLEOTIDE SEQUENCE [LARGE SCALE GENOMIC DNA]</scope>
    <source>
        <strain evidence="12">CIP 111802</strain>
    </source>
</reference>
<organism evidence="11 12">
    <name type="scientific">Paenibacillus allorhizosphaerae</name>
    <dbReference type="NCBI Taxonomy" id="2849866"/>
    <lineage>
        <taxon>Bacteria</taxon>
        <taxon>Bacillati</taxon>
        <taxon>Bacillota</taxon>
        <taxon>Bacilli</taxon>
        <taxon>Bacillales</taxon>
        <taxon>Paenibacillaceae</taxon>
        <taxon>Paenibacillus</taxon>
    </lineage>
</organism>
<accession>A0ABN7U0K5</accession>
<dbReference type="EMBL" id="CAJVCE010000037">
    <property type="protein sequence ID" value="CAG7657797.1"/>
    <property type="molecule type" value="Genomic_DNA"/>
</dbReference>
<dbReference type="RefSeq" id="WP_218103010.1">
    <property type="nucleotide sequence ID" value="NZ_CAJVCE010000037.1"/>
</dbReference>
<keyword evidence="4 9" id="KW-0812">Transmembrane</keyword>
<name>A0ABN7U0K5_9BACL</name>
<protein>
    <recommendedName>
        <fullName evidence="9">Sec-independent protein translocase protein TatA</fullName>
    </recommendedName>
</protein>
<feature type="compositionally biased region" description="Basic and acidic residues" evidence="10">
    <location>
        <begin position="94"/>
        <end position="103"/>
    </location>
</feature>
<sequence>MFGNIGFGELLLIGLIALLLFGPNKLPELGRSLGKTIREFKQGARDLLGDEQETPRERKDVTPPEPPPAPAPAQAQTAQKPGEAEQGASQPQTDRQDSRRLPD</sequence>
<feature type="transmembrane region" description="Helical" evidence="9">
    <location>
        <begin position="6"/>
        <end position="22"/>
    </location>
</feature>
<feature type="compositionally biased region" description="Basic and acidic residues" evidence="10">
    <location>
        <begin position="42"/>
        <end position="62"/>
    </location>
</feature>
<keyword evidence="8 9" id="KW-0472">Membrane</keyword>
<keyword evidence="3 9" id="KW-1003">Cell membrane</keyword>
<dbReference type="HAMAP" id="MF_00236">
    <property type="entry name" value="TatA_E"/>
    <property type="match status" value="1"/>
</dbReference>
<evidence type="ECO:0000256" key="2">
    <source>
        <dbReference type="ARBA" id="ARBA00022448"/>
    </source>
</evidence>
<keyword evidence="2 9" id="KW-0813">Transport</keyword>
<evidence type="ECO:0000256" key="4">
    <source>
        <dbReference type="ARBA" id="ARBA00022692"/>
    </source>
</evidence>
<feature type="compositionally biased region" description="Low complexity" evidence="10">
    <location>
        <begin position="72"/>
        <end position="81"/>
    </location>
</feature>